<proteinExistence type="predicted"/>
<dbReference type="GO" id="GO:0000287">
    <property type="term" value="F:magnesium ion binding"/>
    <property type="evidence" value="ECO:0007669"/>
    <property type="project" value="InterPro"/>
</dbReference>
<reference evidence="4" key="1">
    <citation type="submission" date="2016-10" db="EMBL/GenBank/DDBJ databases">
        <authorList>
            <person name="Varghese N."/>
            <person name="Submissions S."/>
        </authorList>
    </citation>
    <scope>NUCLEOTIDE SEQUENCE [LARGE SCALE GENOMIC DNA]</scope>
    <source>
        <strain evidence="4">DSM 22002</strain>
    </source>
</reference>
<dbReference type="InterPro" id="IPR008278">
    <property type="entry name" value="4-PPantetheinyl_Trfase_dom"/>
</dbReference>
<evidence type="ECO:0000313" key="4">
    <source>
        <dbReference type="Proteomes" id="UP000198822"/>
    </source>
</evidence>
<evidence type="ECO:0000256" key="1">
    <source>
        <dbReference type="ARBA" id="ARBA00022679"/>
    </source>
</evidence>
<keyword evidence="4" id="KW-1185">Reference proteome</keyword>
<gene>
    <name evidence="3" type="ORF">SAMN04489720_2681</name>
</gene>
<dbReference type="EMBL" id="LT629695">
    <property type="protein sequence ID" value="SDH87314.1"/>
    <property type="molecule type" value="Genomic_DNA"/>
</dbReference>
<dbReference type="OrthoDB" id="7992078at2"/>
<name>A0A1G8FYS8_9MICO</name>
<dbReference type="RefSeq" id="WP_092505773.1">
    <property type="nucleotide sequence ID" value="NZ_LT629695.1"/>
</dbReference>
<dbReference type="Proteomes" id="UP000198822">
    <property type="component" value="Chromosome I"/>
</dbReference>
<protein>
    <recommendedName>
        <fullName evidence="2">4'-phosphopantetheinyl transferase domain-containing protein</fullName>
    </recommendedName>
</protein>
<organism evidence="3 4">
    <name type="scientific">Agrococcus jejuensis</name>
    <dbReference type="NCBI Taxonomy" id="399736"/>
    <lineage>
        <taxon>Bacteria</taxon>
        <taxon>Bacillati</taxon>
        <taxon>Actinomycetota</taxon>
        <taxon>Actinomycetes</taxon>
        <taxon>Micrococcales</taxon>
        <taxon>Microbacteriaceae</taxon>
        <taxon>Agrococcus</taxon>
    </lineage>
</organism>
<evidence type="ECO:0000313" key="3">
    <source>
        <dbReference type="EMBL" id="SDH87314.1"/>
    </source>
</evidence>
<accession>A0A1G8FYS8</accession>
<feature type="domain" description="4'-phosphopantetheinyl transferase" evidence="2">
    <location>
        <begin position="80"/>
        <end position="139"/>
    </location>
</feature>
<keyword evidence="1" id="KW-0808">Transferase</keyword>
<dbReference type="AlphaFoldDB" id="A0A1G8FYS8"/>
<dbReference type="InterPro" id="IPR037143">
    <property type="entry name" value="4-PPantetheinyl_Trfase_dom_sf"/>
</dbReference>
<evidence type="ECO:0000259" key="2">
    <source>
        <dbReference type="Pfam" id="PF01648"/>
    </source>
</evidence>
<dbReference type="SUPFAM" id="SSF56214">
    <property type="entry name" value="4'-phosphopantetheinyl transferase"/>
    <property type="match status" value="1"/>
</dbReference>
<dbReference type="GO" id="GO:0008897">
    <property type="term" value="F:holo-[acyl-carrier-protein] synthase activity"/>
    <property type="evidence" value="ECO:0007669"/>
    <property type="project" value="InterPro"/>
</dbReference>
<dbReference type="Pfam" id="PF01648">
    <property type="entry name" value="ACPS"/>
    <property type="match status" value="1"/>
</dbReference>
<dbReference type="STRING" id="399736.SAMN04489720_2681"/>
<sequence>MTARASLPDDVAVAWLPSSVATVDALLATDADAAGHVCPRCGGSDHGRPWARVAGAPVAASASRAGAHLVVATRPGAAALGVDVEPADALVEAAVVLHPSEADLEPLWAWVAKEAILKHLGTGLRTDPASIRVADFAVHRIPAPAGYVAAVCTGRATS</sequence>